<dbReference type="AlphaFoldDB" id="A0A917VLY3"/>
<dbReference type="InterPro" id="IPR013216">
    <property type="entry name" value="Methyltransf_11"/>
</dbReference>
<reference evidence="2" key="1">
    <citation type="journal article" date="2014" name="Int. J. Syst. Evol. Microbiol.">
        <title>Complete genome sequence of Corynebacterium casei LMG S-19264T (=DSM 44701T), isolated from a smear-ripened cheese.</title>
        <authorList>
            <consortium name="US DOE Joint Genome Institute (JGI-PGF)"/>
            <person name="Walter F."/>
            <person name="Albersmeier A."/>
            <person name="Kalinowski J."/>
            <person name="Ruckert C."/>
        </authorList>
    </citation>
    <scope>NUCLEOTIDE SEQUENCE</scope>
    <source>
        <strain evidence="2">JCM 13064</strain>
    </source>
</reference>
<keyword evidence="3" id="KW-1185">Reference proteome</keyword>
<evidence type="ECO:0000259" key="1">
    <source>
        <dbReference type="Pfam" id="PF08241"/>
    </source>
</evidence>
<dbReference type="InterPro" id="IPR029063">
    <property type="entry name" value="SAM-dependent_MTases_sf"/>
</dbReference>
<feature type="domain" description="Methyltransferase type 11" evidence="1">
    <location>
        <begin position="40"/>
        <end position="120"/>
    </location>
</feature>
<dbReference type="GO" id="GO:0008757">
    <property type="term" value="F:S-adenosylmethionine-dependent methyltransferase activity"/>
    <property type="evidence" value="ECO:0007669"/>
    <property type="project" value="InterPro"/>
</dbReference>
<evidence type="ECO:0000313" key="2">
    <source>
        <dbReference type="EMBL" id="GGK94528.1"/>
    </source>
</evidence>
<dbReference type="RefSeq" id="WP_189164658.1">
    <property type="nucleotide sequence ID" value="NZ_BMNT01000022.1"/>
</dbReference>
<sequence length="251" mass="27123">MSTPGDAYAVLGRGYAARRRPDPRIAALIGDSLGPARTVLNVGAGTGSYEPADRAVLAVEPSAMMIRQRPAEAAPVVQASAEALPLGSGSFDAGMAILTVHHWTDLRAGLRELRRVSRRQVILTWDPEVTARFWLVEDYLPELAVRERDLAALNAVRDCLAHLGAAPSVLPVPIPADCTDGFAGAYWRRPHAYLDADIRAAMSPVMLLDQSYVRNAMHRLSGDLGTGAWHKRNAGLLARGELDLGYRLVVT</sequence>
<dbReference type="SUPFAM" id="SSF53335">
    <property type="entry name" value="S-adenosyl-L-methionine-dependent methyltransferases"/>
    <property type="match status" value="1"/>
</dbReference>
<dbReference type="Gene3D" id="3.40.50.150">
    <property type="entry name" value="Vaccinia Virus protein VP39"/>
    <property type="match status" value="1"/>
</dbReference>
<reference evidence="2" key="2">
    <citation type="submission" date="2020-09" db="EMBL/GenBank/DDBJ databases">
        <authorList>
            <person name="Sun Q."/>
            <person name="Ohkuma M."/>
        </authorList>
    </citation>
    <scope>NUCLEOTIDE SEQUENCE</scope>
    <source>
        <strain evidence="2">JCM 13064</strain>
    </source>
</reference>
<accession>A0A917VLY3</accession>
<dbReference type="Pfam" id="PF08241">
    <property type="entry name" value="Methyltransf_11"/>
    <property type="match status" value="1"/>
</dbReference>
<evidence type="ECO:0000313" key="3">
    <source>
        <dbReference type="Proteomes" id="UP000645217"/>
    </source>
</evidence>
<protein>
    <recommendedName>
        <fullName evidence="1">Methyltransferase type 11 domain-containing protein</fullName>
    </recommendedName>
</protein>
<organism evidence="2 3">
    <name type="scientific">Sphaerisporangium melleum</name>
    <dbReference type="NCBI Taxonomy" id="321316"/>
    <lineage>
        <taxon>Bacteria</taxon>
        <taxon>Bacillati</taxon>
        <taxon>Actinomycetota</taxon>
        <taxon>Actinomycetes</taxon>
        <taxon>Streptosporangiales</taxon>
        <taxon>Streptosporangiaceae</taxon>
        <taxon>Sphaerisporangium</taxon>
    </lineage>
</organism>
<dbReference type="Proteomes" id="UP000645217">
    <property type="component" value="Unassembled WGS sequence"/>
</dbReference>
<dbReference type="EMBL" id="BMNT01000022">
    <property type="protein sequence ID" value="GGK94528.1"/>
    <property type="molecule type" value="Genomic_DNA"/>
</dbReference>
<comment type="caution">
    <text evidence="2">The sequence shown here is derived from an EMBL/GenBank/DDBJ whole genome shotgun (WGS) entry which is preliminary data.</text>
</comment>
<proteinExistence type="predicted"/>
<name>A0A917VLY3_9ACTN</name>
<gene>
    <name evidence="2" type="ORF">GCM10007964_41150</name>
</gene>